<feature type="active site" description="Charge relay system" evidence="4">
    <location>
        <position position="132"/>
    </location>
</feature>
<dbReference type="Gene3D" id="3.30.479.10">
    <property type="entry name" value="6-pyruvoyl tetrahydropterin synthase/QueD"/>
    <property type="match status" value="1"/>
</dbReference>
<name>A0A7J3SK31_9CREN</name>
<feature type="binding site" evidence="5">
    <location>
        <position position="37"/>
    </location>
    <ligand>
        <name>Zn(2+)</name>
        <dbReference type="ChEBI" id="CHEBI:29105"/>
    </ligand>
</feature>
<gene>
    <name evidence="6" type="ORF">ENW83_00370</name>
</gene>
<keyword evidence="2 5" id="KW-0862">Zinc</keyword>
<proteinExistence type="predicted"/>
<feature type="active site" description="Charge relay system" evidence="4">
    <location>
        <position position="75"/>
    </location>
</feature>
<dbReference type="InterPro" id="IPR007115">
    <property type="entry name" value="6-PTP_synth/QueD"/>
</dbReference>
<evidence type="ECO:0000256" key="3">
    <source>
        <dbReference type="ARBA" id="ARBA00023239"/>
    </source>
</evidence>
<dbReference type="GO" id="GO:0046872">
    <property type="term" value="F:metal ion binding"/>
    <property type="evidence" value="ECO:0007669"/>
    <property type="project" value="UniProtKB-KW"/>
</dbReference>
<evidence type="ECO:0000256" key="1">
    <source>
        <dbReference type="ARBA" id="ARBA00022723"/>
    </source>
</evidence>
<dbReference type="GO" id="GO:0016829">
    <property type="term" value="F:lyase activity"/>
    <property type="evidence" value="ECO:0007669"/>
    <property type="project" value="UniProtKB-KW"/>
</dbReference>
<evidence type="ECO:0000256" key="5">
    <source>
        <dbReference type="PIRSR" id="PIRSR006113-2"/>
    </source>
</evidence>
<feature type="active site" description="Proton acceptor" evidence="4">
    <location>
        <position position="31"/>
    </location>
</feature>
<keyword evidence="1 5" id="KW-0479">Metal-binding</keyword>
<organism evidence="6">
    <name type="scientific">Fervidicoccus fontis</name>
    <dbReference type="NCBI Taxonomy" id="683846"/>
    <lineage>
        <taxon>Archaea</taxon>
        <taxon>Thermoproteota</taxon>
        <taxon>Thermoprotei</taxon>
        <taxon>Fervidicoccales</taxon>
        <taxon>Fervidicoccaceae</taxon>
        <taxon>Fervidicoccus</taxon>
    </lineage>
</organism>
<evidence type="ECO:0000256" key="2">
    <source>
        <dbReference type="ARBA" id="ARBA00022833"/>
    </source>
</evidence>
<reference evidence="6" key="1">
    <citation type="journal article" date="2020" name="mSystems">
        <title>Genome- and Community-Level Interaction Insights into Carbon Utilization and Element Cycling Functions of Hydrothermarchaeota in Hydrothermal Sediment.</title>
        <authorList>
            <person name="Zhou Z."/>
            <person name="Liu Y."/>
            <person name="Xu W."/>
            <person name="Pan J."/>
            <person name="Luo Z.H."/>
            <person name="Li M."/>
        </authorList>
    </citation>
    <scope>NUCLEOTIDE SEQUENCE [LARGE SCALE GENOMIC DNA]</scope>
    <source>
        <strain evidence="6">SpSt-885</strain>
    </source>
</reference>
<evidence type="ECO:0000256" key="4">
    <source>
        <dbReference type="PIRSR" id="PIRSR006113-1"/>
    </source>
</evidence>
<dbReference type="PANTHER" id="PTHR12589:SF7">
    <property type="entry name" value="6-PYRUVOYL TETRAHYDROBIOPTERIN SYNTHASE"/>
    <property type="match status" value="1"/>
</dbReference>
<dbReference type="AlphaFoldDB" id="A0A7J3SK31"/>
<dbReference type="Pfam" id="PF01242">
    <property type="entry name" value="PTPS"/>
    <property type="match status" value="1"/>
</dbReference>
<feature type="binding site" evidence="5">
    <location>
        <position position="35"/>
    </location>
    <ligand>
        <name>Zn(2+)</name>
        <dbReference type="ChEBI" id="CHEBI:29105"/>
    </ligand>
</feature>
<dbReference type="PANTHER" id="PTHR12589">
    <property type="entry name" value="PYRUVOYL TETRAHYDROBIOPTERIN SYNTHASE"/>
    <property type="match status" value="1"/>
</dbReference>
<keyword evidence="3" id="KW-0456">Lyase</keyword>
<evidence type="ECO:0000313" key="6">
    <source>
        <dbReference type="EMBL" id="HGZ59653.1"/>
    </source>
</evidence>
<feature type="binding site" evidence="5">
    <location>
        <position position="23"/>
    </location>
    <ligand>
        <name>Zn(2+)</name>
        <dbReference type="ChEBI" id="CHEBI:29105"/>
    </ligand>
</feature>
<protein>
    <submittedName>
        <fullName evidence="6">6-carboxytetrahydropterin synthase</fullName>
    </submittedName>
</protein>
<comment type="cofactor">
    <cofactor evidence="5">
        <name>Zn(2+)</name>
        <dbReference type="ChEBI" id="CHEBI:29105"/>
    </cofactor>
    <text evidence="5">Binds 1 zinc ion per subunit.</text>
</comment>
<dbReference type="EMBL" id="DTLS01000015">
    <property type="protein sequence ID" value="HGZ59653.1"/>
    <property type="molecule type" value="Genomic_DNA"/>
</dbReference>
<dbReference type="PIRSF" id="PIRSF006113">
    <property type="entry name" value="PTP_synth"/>
    <property type="match status" value="1"/>
</dbReference>
<comment type="caution">
    <text evidence="6">The sequence shown here is derived from an EMBL/GenBank/DDBJ whole genome shotgun (WGS) entry which is preliminary data.</text>
</comment>
<sequence length="145" mass="16570">MVSLGGLIRLKVGIKGITFDAAHYTLDGGKCESLHGHTFELEVIVERKIEETTGMVMDFRELKKAIKEVISEYDHKFIIPSRHLIDIELKGPFKTELKPIPYPHATTEYIALSILNELRRKIEGKIQLRLYEGRDSFAEVSSDEQ</sequence>
<dbReference type="InterPro" id="IPR038418">
    <property type="entry name" value="6-PTP_synth/QueD_sf"/>
</dbReference>
<accession>A0A7J3SK31</accession>
<dbReference type="SUPFAM" id="SSF55620">
    <property type="entry name" value="Tetrahydrobiopterin biosynthesis enzymes-like"/>
    <property type="match status" value="1"/>
</dbReference>